<dbReference type="Pfam" id="PF13367">
    <property type="entry name" value="PrsW-protease"/>
    <property type="match status" value="1"/>
</dbReference>
<dbReference type="PANTHER" id="PTHR36844:SF1">
    <property type="entry name" value="PROTEASE PRSW"/>
    <property type="match status" value="1"/>
</dbReference>
<dbReference type="GO" id="GO:0008233">
    <property type="term" value="F:peptidase activity"/>
    <property type="evidence" value="ECO:0007669"/>
    <property type="project" value="InterPro"/>
</dbReference>
<comment type="caution">
    <text evidence="2">The sequence shown here is derived from an EMBL/GenBank/DDBJ whole genome shotgun (WGS) entry which is preliminary data.</text>
</comment>
<name>A0A0F9GFU9_9ZZZZ</name>
<keyword evidence="1" id="KW-0812">Transmembrane</keyword>
<protein>
    <recommendedName>
        <fullName evidence="3">Protease PrsW</fullName>
    </recommendedName>
</protein>
<feature type="transmembrane region" description="Helical" evidence="1">
    <location>
        <begin position="38"/>
        <end position="60"/>
    </location>
</feature>
<keyword evidence="1" id="KW-0472">Membrane</keyword>
<evidence type="ECO:0000313" key="2">
    <source>
        <dbReference type="EMBL" id="KKL62032.1"/>
    </source>
</evidence>
<evidence type="ECO:0008006" key="3">
    <source>
        <dbReference type="Google" id="ProtNLM"/>
    </source>
</evidence>
<dbReference type="EMBL" id="LAZR01028621">
    <property type="protein sequence ID" value="KKL62032.1"/>
    <property type="molecule type" value="Genomic_DNA"/>
</dbReference>
<dbReference type="PANTHER" id="PTHR36844">
    <property type="entry name" value="PROTEASE PRSW"/>
    <property type="match status" value="1"/>
</dbReference>
<reference evidence="2" key="1">
    <citation type="journal article" date="2015" name="Nature">
        <title>Complex archaea that bridge the gap between prokaryotes and eukaryotes.</title>
        <authorList>
            <person name="Spang A."/>
            <person name="Saw J.H."/>
            <person name="Jorgensen S.L."/>
            <person name="Zaremba-Niedzwiedzka K."/>
            <person name="Martijn J."/>
            <person name="Lind A.E."/>
            <person name="van Eijk R."/>
            <person name="Schleper C."/>
            <person name="Guy L."/>
            <person name="Ettema T.J."/>
        </authorList>
    </citation>
    <scope>NUCLEOTIDE SEQUENCE</scope>
</reference>
<feature type="transmembrane region" description="Helical" evidence="1">
    <location>
        <begin position="110"/>
        <end position="131"/>
    </location>
</feature>
<keyword evidence="1" id="KW-1133">Transmembrane helix</keyword>
<evidence type="ECO:0000256" key="1">
    <source>
        <dbReference type="SAM" id="Phobius"/>
    </source>
</evidence>
<sequence length="137" mass="15763">MNNFLNYPLYIFFGILPSILWLQFYLKKDARPEPKGMIVKIFFYGVFSTVPAILLETIFFEGTRQLSLSPIIIFYLNIFLGVALIEETLKFLVIKTKVLNNPEFDEPIDAMIYMIIAALGFAAAENLLILFPLQNPF</sequence>
<gene>
    <name evidence="2" type="ORF">LCGC14_2189280</name>
</gene>
<dbReference type="InterPro" id="IPR026898">
    <property type="entry name" value="PrsW"/>
</dbReference>
<feature type="transmembrane region" description="Helical" evidence="1">
    <location>
        <begin position="66"/>
        <end position="89"/>
    </location>
</feature>
<dbReference type="AlphaFoldDB" id="A0A0F9GFU9"/>
<organism evidence="2">
    <name type="scientific">marine sediment metagenome</name>
    <dbReference type="NCBI Taxonomy" id="412755"/>
    <lineage>
        <taxon>unclassified sequences</taxon>
        <taxon>metagenomes</taxon>
        <taxon>ecological metagenomes</taxon>
    </lineage>
</organism>
<feature type="non-terminal residue" evidence="2">
    <location>
        <position position="137"/>
    </location>
</feature>
<feature type="transmembrane region" description="Helical" evidence="1">
    <location>
        <begin position="6"/>
        <end position="26"/>
    </location>
</feature>
<accession>A0A0F9GFU9</accession>
<proteinExistence type="predicted"/>